<keyword evidence="1" id="KW-0732">Signal</keyword>
<dbReference type="Pfam" id="PF13899">
    <property type="entry name" value="Thioredoxin_7"/>
    <property type="match status" value="1"/>
</dbReference>
<dbReference type="OrthoDB" id="7629852at2"/>
<feature type="signal peptide" evidence="1">
    <location>
        <begin position="1"/>
        <end position="18"/>
    </location>
</feature>
<evidence type="ECO:0000313" key="3">
    <source>
        <dbReference type="EMBL" id="PPV05592.1"/>
    </source>
</evidence>
<dbReference type="Gene3D" id="3.40.30.10">
    <property type="entry name" value="Glutaredoxin"/>
    <property type="match status" value="1"/>
</dbReference>
<dbReference type="STRING" id="56449.XBLMG947_3272"/>
<dbReference type="PROSITE" id="PS51352">
    <property type="entry name" value="THIOREDOXIN_2"/>
    <property type="match status" value="1"/>
</dbReference>
<sequence length="153" mass="16736">MRPWLLLCLLAVVPLAQASNLPYDEHADVNVQLRNALAAGKTSHKPVLVIFGANWCHDCRALDTSLHTAKNAPLIDRSFVVVKVDVGNFDRNLDISQRYGDPIQNGIPAAVVVSPAGKLLYTTRAGELANARRMSDDGIYQFFDHVAHADHAP</sequence>
<dbReference type="EMBL" id="FLTX01000053">
    <property type="protein sequence ID" value="SBV52476.1"/>
    <property type="molecule type" value="Genomic_DNA"/>
</dbReference>
<dbReference type="InterPro" id="IPR036249">
    <property type="entry name" value="Thioredoxin-like_sf"/>
</dbReference>
<dbReference type="RefSeq" id="WP_065469676.1">
    <property type="nucleotide sequence ID" value="NZ_FLTX01000053.1"/>
</dbReference>
<reference evidence="3 6" key="2">
    <citation type="submission" date="2016-08" db="EMBL/GenBank/DDBJ databases">
        <title>Evolution of the type three secretion system and type three effector repertoires in Xanthomonas.</title>
        <authorList>
            <person name="Merda D."/>
            <person name="Briand M."/>
            <person name="Bosis E."/>
            <person name="Rousseau C."/>
            <person name="Portier P."/>
            <person name="Jacques M.-A."/>
            <person name="Fischer-Le Saux M."/>
        </authorList>
    </citation>
    <scope>NUCLEOTIDE SEQUENCE [LARGE SCALE GENOMIC DNA]</scope>
    <source>
        <strain evidence="3 6">CFBP1976</strain>
    </source>
</reference>
<protein>
    <submittedName>
        <fullName evidence="3">Thioredoxin family protein</fullName>
    </submittedName>
</protein>
<dbReference type="InterPro" id="IPR013766">
    <property type="entry name" value="Thioredoxin_domain"/>
</dbReference>
<dbReference type="EMBL" id="MDCE01000026">
    <property type="protein sequence ID" value="PPV05592.1"/>
    <property type="molecule type" value="Genomic_DNA"/>
</dbReference>
<reference evidence="4 5" key="1">
    <citation type="submission" date="2016-06" db="EMBL/GenBank/DDBJ databases">
        <authorList>
            <person name="Kjaerup R.B."/>
            <person name="Dalgaard T.S."/>
            <person name="Juul-Madsen H.R."/>
        </authorList>
    </citation>
    <scope>NUCLEOTIDE SEQUENCE [LARGE SCALE GENOMIC DNA]</scope>
    <source>
        <strain evidence="4">LMG947</strain>
    </source>
</reference>
<evidence type="ECO:0000313" key="6">
    <source>
        <dbReference type="Proteomes" id="UP000239710"/>
    </source>
</evidence>
<gene>
    <name evidence="4" type="ORF">XBLMG947_3272</name>
    <name evidence="3" type="ORF">XbrCFBP1976_16360</name>
</gene>
<evidence type="ECO:0000259" key="2">
    <source>
        <dbReference type="PROSITE" id="PS51352"/>
    </source>
</evidence>
<evidence type="ECO:0000313" key="5">
    <source>
        <dbReference type="Proteomes" id="UP000092503"/>
    </source>
</evidence>
<dbReference type="Proteomes" id="UP000239710">
    <property type="component" value="Unassembled WGS sequence"/>
</dbReference>
<feature type="domain" description="Thioredoxin" evidence="2">
    <location>
        <begin position="15"/>
        <end position="148"/>
    </location>
</feature>
<keyword evidence="6" id="KW-1185">Reference proteome</keyword>
<organism evidence="4 5">
    <name type="scientific">Xanthomonas bromi</name>
    <dbReference type="NCBI Taxonomy" id="56449"/>
    <lineage>
        <taxon>Bacteria</taxon>
        <taxon>Pseudomonadati</taxon>
        <taxon>Pseudomonadota</taxon>
        <taxon>Gammaproteobacteria</taxon>
        <taxon>Lysobacterales</taxon>
        <taxon>Lysobacteraceae</taxon>
        <taxon>Xanthomonas</taxon>
    </lineage>
</organism>
<dbReference type="CDD" id="cd02947">
    <property type="entry name" value="TRX_family"/>
    <property type="match status" value="1"/>
</dbReference>
<name>A0A1C3NPZ3_9XANT</name>
<dbReference type="SUPFAM" id="SSF52833">
    <property type="entry name" value="Thioredoxin-like"/>
    <property type="match status" value="1"/>
</dbReference>
<dbReference type="Proteomes" id="UP000092503">
    <property type="component" value="Unassembled WGS sequence"/>
</dbReference>
<evidence type="ECO:0000313" key="4">
    <source>
        <dbReference type="EMBL" id="SBV52476.1"/>
    </source>
</evidence>
<evidence type="ECO:0000256" key="1">
    <source>
        <dbReference type="SAM" id="SignalP"/>
    </source>
</evidence>
<accession>A0A1C3NPZ3</accession>
<proteinExistence type="predicted"/>
<dbReference type="AlphaFoldDB" id="A0A1C3NPZ3"/>
<feature type="chain" id="PRO_5008679365" evidence="1">
    <location>
        <begin position="19"/>
        <end position="153"/>
    </location>
</feature>